<evidence type="ECO:0000256" key="1">
    <source>
        <dbReference type="ARBA" id="ARBA00004442"/>
    </source>
</evidence>
<dbReference type="SUPFAM" id="SSF48452">
    <property type="entry name" value="TPR-like"/>
    <property type="match status" value="1"/>
</dbReference>
<organism evidence="8">
    <name type="scientific">uncultured Paludibacter sp</name>
    <dbReference type="NCBI Taxonomy" id="497635"/>
    <lineage>
        <taxon>Bacteria</taxon>
        <taxon>Pseudomonadati</taxon>
        <taxon>Bacteroidota</taxon>
        <taxon>Bacteroidia</taxon>
        <taxon>Bacteroidales</taxon>
        <taxon>Paludibacteraceae</taxon>
        <taxon>Paludibacter</taxon>
        <taxon>environmental samples</taxon>
    </lineage>
</organism>
<dbReference type="Pfam" id="PF07980">
    <property type="entry name" value="SusD_RagB"/>
    <property type="match status" value="1"/>
</dbReference>
<evidence type="ECO:0008006" key="9">
    <source>
        <dbReference type="Google" id="ProtNLM"/>
    </source>
</evidence>
<keyword evidence="4" id="KW-0472">Membrane</keyword>
<comment type="subcellular location">
    <subcellularLocation>
        <location evidence="1">Cell outer membrane</location>
    </subcellularLocation>
</comment>
<proteinExistence type="inferred from homology"/>
<sequence length="547" mass="62901">MKNMKLYTIMKFKLFIGISIILFSGLSACSDYLNLEPQDGVITEEFWQNKEEVKDAVMGCYAGMMSYSNMERFIWWGELRADLIKPRTTGSLFTQMDNFQNGDITSTMSYCSWADAYKVINNCNTVLNYAKETKNLDASFTDELLHQYEAEAICVRSLMYFYLVRTFKDVPYITKASVSDNQDYRVPKTNGEIIIDSLISDLKSVDRTENGSNFGIPFNYGTDVKSNKGRFTVWSLKALLADIYLWKEDYENCEKECNQIINSGQFTLVPVHSTAAEVEDLYKNIHIIYFPNEGDADNLFTNMYVNGNSVESIFELQFGTDYQNPFYAYFNPINGYLTANTEVLSASGLFTPSSLDRGWYDIRGEGIDYKQGYVWKWIGLSRNSYTYRALGQSFSNWIFYRLADVILMKAEALCEIGKANSDTTQLRASLDLVKQIRLRACAPESTNMIPDETMLNADVLEKFILTERAREFAHEGKRWFDVLRNAKRNNYAGISYLIELAAYSAIPEKVSSLESKWRGSYYSHYLPIYENELKVNKALVQNPFYAK</sequence>
<dbReference type="Gene3D" id="1.25.40.390">
    <property type="match status" value="1"/>
</dbReference>
<dbReference type="EMBL" id="UPXZ01000039">
    <property type="protein sequence ID" value="VBB48011.1"/>
    <property type="molecule type" value="Genomic_DNA"/>
</dbReference>
<evidence type="ECO:0000256" key="4">
    <source>
        <dbReference type="ARBA" id="ARBA00023136"/>
    </source>
</evidence>
<feature type="domain" description="SusD-like N-terminal" evidence="7">
    <location>
        <begin position="31"/>
        <end position="180"/>
    </location>
</feature>
<protein>
    <recommendedName>
        <fullName evidence="9">RagB/SusD family nutrient uptake outer membrane protein</fullName>
    </recommendedName>
</protein>
<dbReference type="InterPro" id="IPR011990">
    <property type="entry name" value="TPR-like_helical_dom_sf"/>
</dbReference>
<dbReference type="Pfam" id="PF14322">
    <property type="entry name" value="SusD-like_3"/>
    <property type="match status" value="1"/>
</dbReference>
<feature type="domain" description="RagB/SusD" evidence="6">
    <location>
        <begin position="387"/>
        <end position="545"/>
    </location>
</feature>
<evidence type="ECO:0000256" key="3">
    <source>
        <dbReference type="ARBA" id="ARBA00022729"/>
    </source>
</evidence>
<keyword evidence="3" id="KW-0732">Signal</keyword>
<evidence type="ECO:0000313" key="8">
    <source>
        <dbReference type="EMBL" id="VBB48011.1"/>
    </source>
</evidence>
<gene>
    <name evidence="8" type="ORF">TRIP_D440029</name>
</gene>
<dbReference type="PROSITE" id="PS51257">
    <property type="entry name" value="PROKAR_LIPOPROTEIN"/>
    <property type="match status" value="1"/>
</dbReference>
<keyword evidence="5" id="KW-0998">Cell outer membrane</keyword>
<evidence type="ECO:0000259" key="7">
    <source>
        <dbReference type="Pfam" id="PF14322"/>
    </source>
</evidence>
<name>A0A653AJD5_9BACT</name>
<dbReference type="InterPro" id="IPR033985">
    <property type="entry name" value="SusD-like_N"/>
</dbReference>
<dbReference type="InterPro" id="IPR012944">
    <property type="entry name" value="SusD_RagB_dom"/>
</dbReference>
<dbReference type="AlphaFoldDB" id="A0A653AJD5"/>
<evidence type="ECO:0000256" key="2">
    <source>
        <dbReference type="ARBA" id="ARBA00006275"/>
    </source>
</evidence>
<comment type="similarity">
    <text evidence="2">Belongs to the SusD family.</text>
</comment>
<evidence type="ECO:0000259" key="6">
    <source>
        <dbReference type="Pfam" id="PF07980"/>
    </source>
</evidence>
<dbReference type="GO" id="GO:0009279">
    <property type="term" value="C:cell outer membrane"/>
    <property type="evidence" value="ECO:0007669"/>
    <property type="project" value="UniProtKB-SubCell"/>
</dbReference>
<evidence type="ECO:0000256" key="5">
    <source>
        <dbReference type="ARBA" id="ARBA00023237"/>
    </source>
</evidence>
<accession>A0A653AJD5</accession>
<reference evidence="8" key="1">
    <citation type="submission" date="2018-07" db="EMBL/GenBank/DDBJ databases">
        <authorList>
            <consortium name="Genoscope - CEA"/>
            <person name="William W."/>
        </authorList>
    </citation>
    <scope>NUCLEOTIDE SEQUENCE</scope>
    <source>
        <strain evidence="8">IK1</strain>
    </source>
</reference>